<name>A3V993_9RHOB</name>
<proteinExistence type="predicted"/>
<evidence type="ECO:0000313" key="2">
    <source>
        <dbReference type="EMBL" id="EAQ05263.1"/>
    </source>
</evidence>
<dbReference type="SUPFAM" id="SSF55729">
    <property type="entry name" value="Acyl-CoA N-acyltransferases (Nat)"/>
    <property type="match status" value="1"/>
</dbReference>
<dbReference type="AlphaFoldDB" id="A3V993"/>
<organism evidence="2 3">
    <name type="scientific">Yoonia vestfoldensis SKA53</name>
    <dbReference type="NCBI Taxonomy" id="314232"/>
    <lineage>
        <taxon>Bacteria</taxon>
        <taxon>Pseudomonadati</taxon>
        <taxon>Pseudomonadota</taxon>
        <taxon>Alphaproteobacteria</taxon>
        <taxon>Rhodobacterales</taxon>
        <taxon>Paracoccaceae</taxon>
        <taxon>Yoonia</taxon>
    </lineage>
</organism>
<evidence type="ECO:0000259" key="1">
    <source>
        <dbReference type="Pfam" id="PF13302"/>
    </source>
</evidence>
<dbReference type="eggNOG" id="COG1670">
    <property type="taxonomic scope" value="Bacteria"/>
</dbReference>
<dbReference type="InterPro" id="IPR016181">
    <property type="entry name" value="Acyl_CoA_acyltransferase"/>
</dbReference>
<evidence type="ECO:0000313" key="3">
    <source>
        <dbReference type="Proteomes" id="UP000004507"/>
    </source>
</evidence>
<dbReference type="HOGENOM" id="CLU_013985_1_1_5"/>
<accession>A3V993</accession>
<sequence length="172" mass="18925">MLELAPLARTDIDALAFAASDPAIWAGHPARNRHQRDVFDGYFTALLDVGGTLLVRDRATDAVIGCSAYYTDPSAPSRLSIGYTFLTCAYWGGATNYALKSLMLGHLYQHHSEAWFHIAPQNIRSQTATMKLGAVLAHDADLDLGGGHQLWRCYCLSRESWTHKVSSRGTKT</sequence>
<keyword evidence="2" id="KW-0808">Transferase</keyword>
<dbReference type="GO" id="GO:0016747">
    <property type="term" value="F:acyltransferase activity, transferring groups other than amino-acyl groups"/>
    <property type="evidence" value="ECO:0007669"/>
    <property type="project" value="InterPro"/>
</dbReference>
<gene>
    <name evidence="2" type="ORF">SKA53_05790</name>
</gene>
<protein>
    <submittedName>
        <fullName evidence="2">Acetyltransferase, putative</fullName>
    </submittedName>
</protein>
<dbReference type="Pfam" id="PF13302">
    <property type="entry name" value="Acetyltransf_3"/>
    <property type="match status" value="1"/>
</dbReference>
<dbReference type="InterPro" id="IPR000182">
    <property type="entry name" value="GNAT_dom"/>
</dbReference>
<dbReference type="Proteomes" id="UP000004507">
    <property type="component" value="Unassembled WGS sequence"/>
</dbReference>
<feature type="domain" description="N-acetyltransferase" evidence="1">
    <location>
        <begin position="2"/>
        <end position="134"/>
    </location>
</feature>
<dbReference type="EMBL" id="AAMS01000011">
    <property type="protein sequence ID" value="EAQ05263.1"/>
    <property type="molecule type" value="Genomic_DNA"/>
</dbReference>
<dbReference type="Gene3D" id="3.40.630.30">
    <property type="match status" value="1"/>
</dbReference>
<keyword evidence="3" id="KW-1185">Reference proteome</keyword>
<reference evidence="2 3" key="1">
    <citation type="submission" date="2006-01" db="EMBL/GenBank/DDBJ databases">
        <authorList>
            <person name="Hagstrom A."/>
            <person name="Ferriera S."/>
            <person name="Johnson J."/>
            <person name="Kravitz S."/>
            <person name="Halpern A."/>
            <person name="Remington K."/>
            <person name="Beeson K."/>
            <person name="Tran B."/>
            <person name="Rogers Y.-H."/>
            <person name="Friedman R."/>
            <person name="Venter J.C."/>
        </authorList>
    </citation>
    <scope>NUCLEOTIDE SEQUENCE [LARGE SCALE GENOMIC DNA]</scope>
    <source>
        <strain evidence="2 3">SKA53</strain>
    </source>
</reference>
<dbReference type="STRING" id="314232.SKA53_05790"/>
<comment type="caution">
    <text evidence="2">The sequence shown here is derived from an EMBL/GenBank/DDBJ whole genome shotgun (WGS) entry which is preliminary data.</text>
</comment>